<feature type="transmembrane region" description="Helical" evidence="2">
    <location>
        <begin position="364"/>
        <end position="382"/>
    </location>
</feature>
<gene>
    <name evidence="4" type="ORF">JE024_39655</name>
</gene>
<dbReference type="InterPro" id="IPR003959">
    <property type="entry name" value="ATPase_AAA_core"/>
</dbReference>
<dbReference type="InterPro" id="IPR015854">
    <property type="entry name" value="ABC_transpr_LolD-like"/>
</dbReference>
<feature type="transmembrane region" description="Helical" evidence="2">
    <location>
        <begin position="240"/>
        <end position="262"/>
    </location>
</feature>
<protein>
    <submittedName>
        <fullName evidence="4">ECF transporter S component</fullName>
    </submittedName>
</protein>
<feature type="compositionally biased region" description="Low complexity" evidence="1">
    <location>
        <begin position="1"/>
        <end position="21"/>
    </location>
</feature>
<keyword evidence="2" id="KW-0472">Membrane</keyword>
<dbReference type="PANTHER" id="PTHR24220">
    <property type="entry name" value="IMPORT ATP-BINDING PROTEIN"/>
    <property type="match status" value="1"/>
</dbReference>
<feature type="transmembrane region" description="Helical" evidence="2">
    <location>
        <begin position="455"/>
        <end position="473"/>
    </location>
</feature>
<name>A0ABS2V491_9ACTN</name>
<keyword evidence="5" id="KW-1185">Reference proteome</keyword>
<dbReference type="PANTHER" id="PTHR24220:SF687">
    <property type="entry name" value="ABC TRANSPORTER ATP-BINDING PROTEIN SCO2324-RELATED"/>
    <property type="match status" value="1"/>
</dbReference>
<feature type="region of interest" description="Disordered" evidence="1">
    <location>
        <begin position="1"/>
        <end position="34"/>
    </location>
</feature>
<reference evidence="4 5" key="1">
    <citation type="journal article" date="2016" name="Arch. Microbiol.">
        <title>Streptomyces zhihengii sp. nov., isolated from rhizospheric soil of Psammosilene tunicoides.</title>
        <authorList>
            <person name="Huang M.J."/>
            <person name="Fei J.J."/>
            <person name="Salam N."/>
            <person name="Kim C.J."/>
            <person name="Hozzein W.N."/>
            <person name="Xiao M."/>
            <person name="Huang H.Q."/>
            <person name="Li W.J."/>
        </authorList>
    </citation>
    <scope>NUCLEOTIDE SEQUENCE [LARGE SCALE GENOMIC DNA]</scope>
    <source>
        <strain evidence="4 5">YIM T102</strain>
    </source>
</reference>
<proteinExistence type="predicted"/>
<sequence length="501" mass="52865">MRTAVSAAARRARSDSATASVNQELDQAGAESAVPARGTARSLLDQLAPGIADTTHPRDLSEGQKLALVLAIQLAAAPRVVLLDEPTRGLDYRAKSELIRIVDRLAAEGRAVVISTHEVEFVARAADRVVVMAEGNVVADGPTEEVIVASPVFAPQTGEDPRPAALPDGEPADRRPPRLSGLGRGGRRNRGRGSHRGRDRGSRRTRPAHGRGTRGRGALRGRGRSRVKRPAAAIRIRPRAGVVIAMAAFLGAVAFFWPFLVAPGTFGSHYAPPLIFGVLLVIVLCVVISEIAEGGIDSKALAMLGVLSAVNAAIRPLGAGTAGIETVFFILVLAGRVYGPGFGFTLGCTSLFASALITGGVGPWMPYQMFGCAFVGMLAGYLPRATGRLEVMLLAVYGSLSGYLFGFLLNLSFWPFSLDPNSSIAYLPGLPFTEQFQRYLAFDVATSLGWDTGRAVTNFVCITLAGPAVLTVFRRAARKARFQAPVRFAPRSGASPDSAAG</sequence>
<dbReference type="Gene3D" id="1.10.1760.20">
    <property type="match status" value="1"/>
</dbReference>
<feature type="transmembrane region" description="Helical" evidence="2">
    <location>
        <begin position="394"/>
        <end position="414"/>
    </location>
</feature>
<feature type="region of interest" description="Disordered" evidence="1">
    <location>
        <begin position="152"/>
        <end position="226"/>
    </location>
</feature>
<comment type="caution">
    <text evidence="4">The sequence shown here is derived from an EMBL/GenBank/DDBJ whole genome shotgun (WGS) entry which is preliminary data.</text>
</comment>
<feature type="compositionally biased region" description="Basic residues" evidence="1">
    <location>
        <begin position="185"/>
        <end position="226"/>
    </location>
</feature>
<feature type="domain" description="ATPase AAA-type core" evidence="3">
    <location>
        <begin position="43"/>
        <end position="122"/>
    </location>
</feature>
<evidence type="ECO:0000259" key="3">
    <source>
        <dbReference type="Pfam" id="PF13304"/>
    </source>
</evidence>
<dbReference type="EMBL" id="JAFEJA010000003">
    <property type="protein sequence ID" value="MBM9624652.1"/>
    <property type="molecule type" value="Genomic_DNA"/>
</dbReference>
<dbReference type="SUPFAM" id="SSF52540">
    <property type="entry name" value="P-loop containing nucleoside triphosphate hydrolases"/>
    <property type="match status" value="1"/>
</dbReference>
<organism evidence="4 5">
    <name type="scientific">Streptomyces zhihengii</name>
    <dbReference type="NCBI Taxonomy" id="1818004"/>
    <lineage>
        <taxon>Bacteria</taxon>
        <taxon>Bacillati</taxon>
        <taxon>Actinomycetota</taxon>
        <taxon>Actinomycetes</taxon>
        <taxon>Kitasatosporales</taxon>
        <taxon>Streptomycetaceae</taxon>
        <taxon>Streptomyces</taxon>
    </lineage>
</organism>
<feature type="transmembrane region" description="Helical" evidence="2">
    <location>
        <begin position="274"/>
        <end position="292"/>
    </location>
</feature>
<keyword evidence="2" id="KW-0812">Transmembrane</keyword>
<dbReference type="Pfam" id="PF13304">
    <property type="entry name" value="AAA_21"/>
    <property type="match status" value="1"/>
</dbReference>
<evidence type="ECO:0000313" key="5">
    <source>
        <dbReference type="Proteomes" id="UP000664109"/>
    </source>
</evidence>
<geneLocation type="plasmid" evidence="4">
    <name>unnamed1</name>
</geneLocation>
<keyword evidence="4" id="KW-0614">Plasmid</keyword>
<dbReference type="InterPro" id="IPR027417">
    <property type="entry name" value="P-loop_NTPase"/>
</dbReference>
<evidence type="ECO:0000256" key="2">
    <source>
        <dbReference type="SAM" id="Phobius"/>
    </source>
</evidence>
<evidence type="ECO:0000256" key="1">
    <source>
        <dbReference type="SAM" id="MobiDB-lite"/>
    </source>
</evidence>
<evidence type="ECO:0000313" key="4">
    <source>
        <dbReference type="EMBL" id="MBM9624652.1"/>
    </source>
</evidence>
<dbReference type="Proteomes" id="UP000664109">
    <property type="component" value="Unassembled WGS sequence"/>
</dbReference>
<feature type="transmembrane region" description="Helical" evidence="2">
    <location>
        <begin position="312"/>
        <end position="334"/>
    </location>
</feature>
<keyword evidence="2" id="KW-1133">Transmembrane helix</keyword>
<dbReference type="Gene3D" id="3.40.50.300">
    <property type="entry name" value="P-loop containing nucleotide triphosphate hydrolases"/>
    <property type="match status" value="1"/>
</dbReference>
<accession>A0ABS2V491</accession>